<proteinExistence type="predicted"/>
<gene>
    <name evidence="1" type="ORF">BRLA_c018150</name>
</gene>
<accession>A0A075R0L6</accession>
<reference evidence="1 2" key="1">
    <citation type="journal article" date="2011" name="J. Bacteriol.">
        <title>Genome sequence of Brevibacillus laterosporus LMG 15441, a pathogen of invertebrates.</title>
        <authorList>
            <person name="Djukic M."/>
            <person name="Poehlein A."/>
            <person name="Thurmer A."/>
            <person name="Daniel R."/>
        </authorList>
    </citation>
    <scope>NUCLEOTIDE SEQUENCE [LARGE SCALE GENOMIC DNA]</scope>
    <source>
        <strain evidence="1 2">LMG 15441</strain>
    </source>
</reference>
<dbReference type="KEGG" id="blr:BRLA_c018150"/>
<keyword evidence="2" id="KW-1185">Reference proteome</keyword>
<dbReference type="HOGENOM" id="CLU_2068618_0_0_9"/>
<dbReference type="AlphaFoldDB" id="A0A075R0L6"/>
<protein>
    <submittedName>
        <fullName evidence="1">Uncharacterized protein</fullName>
    </submittedName>
</protein>
<sequence>MCSYNNEKYLSLLTLRSLGDKFIATVSPDCVENYADLFEQLECNTKYSPYDKSKDEYIPYNYERFEAKVNSNRWRSSFYTSNNDNSLIDVARDYREPDSGLFKVIEKDKTKRWSSDSV</sequence>
<evidence type="ECO:0000313" key="2">
    <source>
        <dbReference type="Proteomes" id="UP000005850"/>
    </source>
</evidence>
<dbReference type="STRING" id="1042163.BRLA_c018150"/>
<dbReference type="EMBL" id="CP007806">
    <property type="protein sequence ID" value="AIG26137.1"/>
    <property type="molecule type" value="Genomic_DNA"/>
</dbReference>
<name>A0A075R0L6_BRELA</name>
<organism evidence="1 2">
    <name type="scientific">Brevibacillus laterosporus LMG 15441</name>
    <dbReference type="NCBI Taxonomy" id="1042163"/>
    <lineage>
        <taxon>Bacteria</taxon>
        <taxon>Bacillati</taxon>
        <taxon>Bacillota</taxon>
        <taxon>Bacilli</taxon>
        <taxon>Bacillales</taxon>
        <taxon>Paenibacillaceae</taxon>
        <taxon>Brevibacillus</taxon>
    </lineage>
</organism>
<dbReference type="Proteomes" id="UP000005850">
    <property type="component" value="Chromosome"/>
</dbReference>
<evidence type="ECO:0000313" key="1">
    <source>
        <dbReference type="EMBL" id="AIG26137.1"/>
    </source>
</evidence>